<protein>
    <submittedName>
        <fullName evidence="1">Uncharacterized protein</fullName>
    </submittedName>
</protein>
<evidence type="ECO:0000313" key="2">
    <source>
        <dbReference type="Proteomes" id="UP001152658"/>
    </source>
</evidence>
<keyword evidence="2" id="KW-1185">Reference proteome</keyword>
<reference evidence="1" key="1">
    <citation type="submission" date="2022-06" db="EMBL/GenBank/DDBJ databases">
        <authorList>
            <person name="Goudenege D."/>
            <person name="Le Roux F."/>
        </authorList>
    </citation>
    <scope>NUCLEOTIDE SEQUENCE</scope>
    <source>
        <strain evidence="1">12-063</strain>
    </source>
</reference>
<comment type="caution">
    <text evidence="1">The sequence shown here is derived from an EMBL/GenBank/DDBJ whole genome shotgun (WGS) entry which is preliminary data.</text>
</comment>
<name>A0ABN8TP11_9VIBR</name>
<proteinExistence type="predicted"/>
<dbReference type="EMBL" id="CALYLK010000131">
    <property type="protein sequence ID" value="CAH8216107.1"/>
    <property type="molecule type" value="Genomic_DNA"/>
</dbReference>
<evidence type="ECO:0000313" key="1">
    <source>
        <dbReference type="EMBL" id="CAH8216107.1"/>
    </source>
</evidence>
<dbReference type="Proteomes" id="UP001152658">
    <property type="component" value="Unassembled WGS sequence"/>
</dbReference>
<organism evidence="1 2">
    <name type="scientific">Vibrio aestuarianus</name>
    <dbReference type="NCBI Taxonomy" id="28171"/>
    <lineage>
        <taxon>Bacteria</taxon>
        <taxon>Pseudomonadati</taxon>
        <taxon>Pseudomonadota</taxon>
        <taxon>Gammaproteobacteria</taxon>
        <taxon>Vibrionales</taxon>
        <taxon>Vibrionaceae</taxon>
        <taxon>Vibrio</taxon>
    </lineage>
</organism>
<accession>A0ABN8TP11</accession>
<gene>
    <name evidence="1" type="ORF">VAE063_900180</name>
</gene>
<sequence>MDHTAPQKNHKKRDGVKVKRFHQFYLVKLLLIITPVQHTRIHYDPITHKNVGQQIAFRPRERQREQLGKLPELT</sequence>